<dbReference type="Pfam" id="PF12901">
    <property type="entry name" value="SUZ-C"/>
    <property type="match status" value="1"/>
</dbReference>
<keyword evidence="3" id="KW-0963">Cytoplasm</keyword>
<dbReference type="Ensembl" id="ENSMAMT00000039942.1">
    <property type="protein sequence ID" value="ENSMAMP00000062016.1"/>
    <property type="gene ID" value="ENSMAMG00000008821.2"/>
</dbReference>
<dbReference type="PROSITE" id="PS00352">
    <property type="entry name" value="CSD_1"/>
    <property type="match status" value="3"/>
</dbReference>
<evidence type="ECO:0000256" key="3">
    <source>
        <dbReference type="ARBA" id="ARBA00022490"/>
    </source>
</evidence>
<dbReference type="PROSITE" id="PS51857">
    <property type="entry name" value="CSD_2"/>
    <property type="match status" value="4"/>
</dbReference>
<dbReference type="FunFam" id="2.40.50.140:FF:000055">
    <property type="entry name" value="Cold shock domain containing E1, RNA-binding"/>
    <property type="match status" value="1"/>
</dbReference>
<evidence type="ECO:0000256" key="2">
    <source>
        <dbReference type="ARBA" id="ARBA00004210"/>
    </source>
</evidence>
<feature type="domain" description="CSD" evidence="12">
    <location>
        <begin position="183"/>
        <end position="245"/>
    </location>
</feature>
<dbReference type="GO" id="GO:1905172">
    <property type="term" value="F:RISC complex binding"/>
    <property type="evidence" value="ECO:0007669"/>
    <property type="project" value="UniProtKB-ARBA"/>
</dbReference>
<dbReference type="FunFam" id="2.40.50.140:FF:000093">
    <property type="entry name" value="cold shock domain-containing protein E1 isoform X1"/>
    <property type="match status" value="1"/>
</dbReference>
<dbReference type="GeneTree" id="ENSGT00390000016950"/>
<evidence type="ECO:0000256" key="6">
    <source>
        <dbReference type="ARBA" id="ARBA00022884"/>
    </source>
</evidence>
<dbReference type="Pfam" id="PF00313">
    <property type="entry name" value="CSD"/>
    <property type="match status" value="4"/>
</dbReference>
<evidence type="ECO:0000256" key="10">
    <source>
        <dbReference type="ARBA" id="ARBA00069501"/>
    </source>
</evidence>
<dbReference type="PANTHER" id="PTHR12913:SF2">
    <property type="entry name" value="COLD SHOCK DOMAIN-CONTAINING PROTEIN E1 ISOFORM X1"/>
    <property type="match status" value="1"/>
</dbReference>
<keyword evidence="4" id="KW-0597">Phosphoprotein</keyword>
<evidence type="ECO:0000313" key="15">
    <source>
        <dbReference type="Proteomes" id="UP000261640"/>
    </source>
</evidence>
<dbReference type="FunFam" id="2.40.50.140:FF:000094">
    <property type="entry name" value="cold shock domain-containing protein E1 isoform X1"/>
    <property type="match status" value="1"/>
</dbReference>
<dbReference type="AlphaFoldDB" id="A0A7N8YEK7"/>
<dbReference type="SUPFAM" id="SSF50249">
    <property type="entry name" value="Nucleic acid-binding proteins"/>
    <property type="match status" value="4"/>
</dbReference>
<feature type="region of interest" description="Disordered" evidence="11">
    <location>
        <begin position="741"/>
        <end position="765"/>
    </location>
</feature>
<reference evidence="14" key="1">
    <citation type="submission" date="2025-08" db="UniProtKB">
        <authorList>
            <consortium name="Ensembl"/>
        </authorList>
    </citation>
    <scope>IDENTIFICATION</scope>
</reference>
<dbReference type="Gene3D" id="2.40.50.140">
    <property type="entry name" value="Nucleic acid-binding proteins"/>
    <property type="match status" value="6"/>
</dbReference>
<name>A0A7N8YEK7_9TELE</name>
<comment type="function">
    <text evidence="8">RNA-binding protein involved in translationally coupled mRNA turnover. Implicated with other RNA-binding proteins in the cytoplasmic deadenylation/translational and decay interplay of the FOS mRNA mediated by the major coding-region determinant of instability (mCRD) domain. Required for efficient formation of stress granules.</text>
</comment>
<evidence type="ECO:0000256" key="1">
    <source>
        <dbReference type="ARBA" id="ARBA00004201"/>
    </source>
</evidence>
<dbReference type="PANTHER" id="PTHR12913">
    <property type="entry name" value="UNR PROTEIN N-RAS UPSTREAM GENE PROTEIN"/>
    <property type="match status" value="1"/>
</dbReference>
<dbReference type="InterPro" id="IPR056400">
    <property type="entry name" value="CSDE1"/>
</dbReference>
<evidence type="ECO:0000259" key="12">
    <source>
        <dbReference type="PROSITE" id="PS51857"/>
    </source>
</evidence>
<reference evidence="14" key="2">
    <citation type="submission" date="2025-09" db="UniProtKB">
        <authorList>
            <consortium name="Ensembl"/>
        </authorList>
    </citation>
    <scope>IDENTIFICATION</scope>
</reference>
<keyword evidence="15" id="KW-1185">Reference proteome</keyword>
<evidence type="ECO:0000256" key="8">
    <source>
        <dbReference type="ARBA" id="ARBA00057277"/>
    </source>
</evidence>
<proteinExistence type="inferred from homology"/>
<evidence type="ECO:0000256" key="7">
    <source>
        <dbReference type="ARBA" id="ARBA00044751"/>
    </source>
</evidence>
<sequence>MSFDPGMLHNNGHTAYANGTAPGIRETGVVEKLLTSYGFIQCSERQARLFFHCSQYNGNLQELKIGDDVEFEVSSDRRTGKPIAVKLLKIKPEVLPEERILGQVVSAIPVHLDGKSAPGQVPTGSVCYERNGEVFYLTYTPDDVEGNIHLDTGDKVSFYMETNKHTGAVSARNIQLVKKKQMRCQGVVCATKEAFGFIERADVVKEIFFHYSEFKGDLEALQAGDDVEFTIKDRNGKEVATDVRLLPQGTVIFEDISIEQFEGTVVKVIPKVPTKNQNDPLPGRISARIGFTDKELPFGEKDTKSKVTLLEGDHIHFNISTDRRDKLERATNIDILPDTFSFTKETREMDMLSAQRNHAVRIKKLPKGTVSFHTQSEQRFVGVVEKEVVAISKNASPTKGKEKESEEGVIAYEDCGVKLTVPYHSKDLEGGSHPQVGDKVEFSINEVKRTGQQSAVSIRVLNRNTSSAKRLHGFVATLKDNFGFIETANHDQEIFFHYSEMCGDLENLELGDTVEYTLSKGKGNKVSAEKVTKVAAVNGITEDVGATVMTGKVIRPLRSVDPSQTEYQGLIELTEEGWCQGRDGPVTFKVYGGTKGQSYPFGIMGMANKADCLQKGELVKFQLCTVAQTGQKMAYNVVPQRRAVVECVKDQFGFITYEVGESKKLFFHVKEVQDGLELQAGDEVEFSVVLNQRTGKCSACSVRRVSEGPKPVVTPRPDRLVNRLKSITLDDASAPRLVIVRQPRGPDNSKGFSVERKTRQPGVID</sequence>
<dbReference type="InterPro" id="IPR019844">
    <property type="entry name" value="CSD_CS"/>
</dbReference>
<evidence type="ECO:0000256" key="5">
    <source>
        <dbReference type="ARBA" id="ARBA00022737"/>
    </source>
</evidence>
<feature type="domain" description="CSD" evidence="12">
    <location>
        <begin position="25"/>
        <end position="89"/>
    </location>
</feature>
<dbReference type="GO" id="GO:0010494">
    <property type="term" value="C:cytoplasmic stress granule"/>
    <property type="evidence" value="ECO:0007669"/>
    <property type="project" value="UniProtKB-SubCell"/>
</dbReference>
<dbReference type="PROSITE" id="PS51938">
    <property type="entry name" value="SUZ_C"/>
    <property type="match status" value="1"/>
</dbReference>
<dbReference type="SMART" id="SM00357">
    <property type="entry name" value="CSP"/>
    <property type="match status" value="4"/>
</dbReference>
<dbReference type="InterPro" id="IPR012340">
    <property type="entry name" value="NA-bd_OB-fold"/>
</dbReference>
<dbReference type="InterPro" id="IPR024642">
    <property type="entry name" value="SUZ-C"/>
</dbReference>
<feature type="domain" description="CSD" evidence="12">
    <location>
        <begin position="640"/>
        <end position="704"/>
    </location>
</feature>
<dbReference type="Proteomes" id="UP000261640">
    <property type="component" value="Unplaced"/>
</dbReference>
<comment type="similarity">
    <text evidence="7">Belongs to the UNR family.</text>
</comment>
<evidence type="ECO:0000313" key="14">
    <source>
        <dbReference type="Ensembl" id="ENSMAMP00000062016.1"/>
    </source>
</evidence>
<evidence type="ECO:0000256" key="4">
    <source>
        <dbReference type="ARBA" id="ARBA00022553"/>
    </source>
</evidence>
<accession>A0A7N8YEK7</accession>
<dbReference type="InterPro" id="IPR011129">
    <property type="entry name" value="CSD"/>
</dbReference>
<dbReference type="CDD" id="cd04458">
    <property type="entry name" value="CSP_CDS"/>
    <property type="match status" value="2"/>
</dbReference>
<feature type="domain" description="SUZ-C" evidence="13">
    <location>
        <begin position="715"/>
        <end position="756"/>
    </location>
</feature>
<evidence type="ECO:0000256" key="9">
    <source>
        <dbReference type="ARBA" id="ARBA00065656"/>
    </source>
</evidence>
<comment type="subcellular location">
    <subcellularLocation>
        <location evidence="1">Cytoplasm</location>
        <location evidence="1">P-body</location>
    </subcellularLocation>
    <subcellularLocation>
        <location evidence="2">Cytoplasm</location>
        <location evidence="2">Stress granule</location>
    </subcellularLocation>
</comment>
<dbReference type="InterPro" id="IPR002059">
    <property type="entry name" value="CSP_DNA-bd"/>
</dbReference>
<keyword evidence="5" id="KW-0677">Repeat</keyword>
<feature type="domain" description="CSD" evidence="12">
    <location>
        <begin position="470"/>
        <end position="533"/>
    </location>
</feature>
<dbReference type="GO" id="GO:0003723">
    <property type="term" value="F:RNA binding"/>
    <property type="evidence" value="ECO:0007669"/>
    <property type="project" value="UniProtKB-KW"/>
</dbReference>
<comment type="subunit">
    <text evidence="9">Component of a multi subunit autoregulatory ribonucleoprotein complex (ARC), at least composed of IGF2BP1, PABPC1 and CSDE1. Interacts with STRAP. Part of a complex associated with the FOS mCRD domain and consisting of PABPC1, PAIP1, HNRPD and SYNCRIP. The interaction with PABPC1 is direct and RNA-independent. Interacts with EIF4ENIF1/4E-T.</text>
</comment>
<protein>
    <recommendedName>
        <fullName evidence="10">Cold shock domain-containing protein E1</fullName>
    </recommendedName>
</protein>
<evidence type="ECO:0000256" key="11">
    <source>
        <dbReference type="SAM" id="MobiDB-lite"/>
    </source>
</evidence>
<organism evidence="14 15">
    <name type="scientific">Mastacembelus armatus</name>
    <name type="common">zig-zag eel</name>
    <dbReference type="NCBI Taxonomy" id="205130"/>
    <lineage>
        <taxon>Eukaryota</taxon>
        <taxon>Metazoa</taxon>
        <taxon>Chordata</taxon>
        <taxon>Craniata</taxon>
        <taxon>Vertebrata</taxon>
        <taxon>Euteleostomi</taxon>
        <taxon>Actinopterygii</taxon>
        <taxon>Neopterygii</taxon>
        <taxon>Teleostei</taxon>
        <taxon>Neoteleostei</taxon>
        <taxon>Acanthomorphata</taxon>
        <taxon>Anabantaria</taxon>
        <taxon>Synbranchiformes</taxon>
        <taxon>Mastacembelidae</taxon>
        <taxon>Mastacembelus</taxon>
    </lineage>
</organism>
<dbReference type="Pfam" id="PF23456">
    <property type="entry name" value="CSDE1"/>
    <property type="match status" value="4"/>
</dbReference>
<evidence type="ECO:0000259" key="13">
    <source>
        <dbReference type="PROSITE" id="PS51938"/>
    </source>
</evidence>
<dbReference type="GO" id="GO:0000932">
    <property type="term" value="C:P-body"/>
    <property type="evidence" value="ECO:0007669"/>
    <property type="project" value="UniProtKB-SubCell"/>
</dbReference>
<keyword evidence="6" id="KW-0694">RNA-binding</keyword>